<proteinExistence type="predicted"/>
<dbReference type="Pfam" id="PF03683">
    <property type="entry name" value="UPF0175"/>
    <property type="match status" value="1"/>
</dbReference>
<name>A0A932GPC3_UNCTE</name>
<dbReference type="EMBL" id="JACPSX010000108">
    <property type="protein sequence ID" value="MBI3014629.1"/>
    <property type="molecule type" value="Genomic_DNA"/>
</dbReference>
<evidence type="ECO:0000313" key="1">
    <source>
        <dbReference type="EMBL" id="MBI3014629.1"/>
    </source>
</evidence>
<gene>
    <name evidence="1" type="ORF">HYY65_06135</name>
</gene>
<dbReference type="AlphaFoldDB" id="A0A932GPC3"/>
<dbReference type="Proteomes" id="UP000741360">
    <property type="component" value="Unassembled WGS sequence"/>
</dbReference>
<sequence>MLYLLQNLGWITKKDRERLQAFKPSEIASRLGLEIDREEEGPPVPLQFVRLALEAYRGGKISLGKFANMLRMSRQEAMGLLKSLNIPLRLGTEDKEALKREQESG</sequence>
<organism evidence="1 2">
    <name type="scientific">Tectimicrobiota bacterium</name>
    <dbReference type="NCBI Taxonomy" id="2528274"/>
    <lineage>
        <taxon>Bacteria</taxon>
        <taxon>Pseudomonadati</taxon>
        <taxon>Nitrospinota/Tectimicrobiota group</taxon>
        <taxon>Candidatus Tectimicrobiota</taxon>
    </lineage>
</organism>
<protein>
    <submittedName>
        <fullName evidence="1">UPF0175 family protein</fullName>
    </submittedName>
</protein>
<dbReference type="InterPro" id="IPR005368">
    <property type="entry name" value="UPF0175"/>
</dbReference>
<accession>A0A932GPC3</accession>
<comment type="caution">
    <text evidence="1">The sequence shown here is derived from an EMBL/GenBank/DDBJ whole genome shotgun (WGS) entry which is preliminary data.</text>
</comment>
<reference evidence="1" key="1">
    <citation type="submission" date="2020-07" db="EMBL/GenBank/DDBJ databases">
        <title>Huge and variable diversity of episymbiotic CPR bacteria and DPANN archaea in groundwater ecosystems.</title>
        <authorList>
            <person name="He C.Y."/>
            <person name="Keren R."/>
            <person name="Whittaker M."/>
            <person name="Farag I.F."/>
            <person name="Doudna J."/>
            <person name="Cate J.H.D."/>
            <person name="Banfield J.F."/>
        </authorList>
    </citation>
    <scope>NUCLEOTIDE SEQUENCE</scope>
    <source>
        <strain evidence="1">NC_groundwater_717_Ag_S-0.2um_59_8</strain>
    </source>
</reference>
<evidence type="ECO:0000313" key="2">
    <source>
        <dbReference type="Proteomes" id="UP000741360"/>
    </source>
</evidence>